<evidence type="ECO:0000256" key="3">
    <source>
        <dbReference type="ARBA" id="ARBA00022679"/>
    </source>
</evidence>
<evidence type="ECO:0000256" key="9">
    <source>
        <dbReference type="ARBA" id="ARBA00048117"/>
    </source>
</evidence>
<dbReference type="FunFam" id="3.30.420.40:FF:000083">
    <property type="entry name" value="Probable tRNA N6-adenosine threonylcarbamoyltransferase, mitochondrial"/>
    <property type="match status" value="1"/>
</dbReference>
<reference evidence="11" key="1">
    <citation type="submission" date="2020-10" db="EMBL/GenBank/DDBJ databases">
        <title>Chromosome-scale genome assembly of the Allis shad, Alosa alosa.</title>
        <authorList>
            <person name="Margot Z."/>
            <person name="Christophe K."/>
            <person name="Cabau C."/>
            <person name="Louis A."/>
            <person name="Berthelot C."/>
            <person name="Parey E."/>
            <person name="Roest Crollius H."/>
            <person name="Montfort J."/>
            <person name="Robinson-Rechavi M."/>
            <person name="Bucao C."/>
            <person name="Bouchez O."/>
            <person name="Gislard M."/>
            <person name="Lluch J."/>
            <person name="Milhes M."/>
            <person name="Lampietro C."/>
            <person name="Lopez Roques C."/>
            <person name="Donnadieu C."/>
            <person name="Braasch I."/>
            <person name="Desvignes T."/>
            <person name="Postlethwait J."/>
            <person name="Bobe J."/>
            <person name="Guiguen Y."/>
        </authorList>
    </citation>
    <scope>NUCLEOTIDE SEQUENCE</scope>
    <source>
        <strain evidence="11">M-15738</strain>
        <tissue evidence="11">Blood</tissue>
    </source>
</reference>
<evidence type="ECO:0000313" key="11">
    <source>
        <dbReference type="EMBL" id="KAG5283129.1"/>
    </source>
</evidence>
<dbReference type="Proteomes" id="UP000823561">
    <property type="component" value="Chromosome 3"/>
</dbReference>
<keyword evidence="5" id="KW-0479">Metal-binding</keyword>
<dbReference type="AlphaFoldDB" id="A0AAV6H6Y1"/>
<dbReference type="PRINTS" id="PR00789">
    <property type="entry name" value="OSIALOPTASE"/>
</dbReference>
<comment type="subcellular location">
    <subcellularLocation>
        <location evidence="1">Mitochondrion</location>
    </subcellularLocation>
</comment>
<sequence length="207" mass="22380">MHCTALQRMFLLKGLKPNACRPILSHVVKRGTYCRQASSRLVLGIETSCDDTGAAVVDETGLILGESLHCQKVVHLQTGGIIPAVAQRLHRENISRVVQEAIDRSGISPSELSAVATTVKPGLSLSLGIGLDFSLAFVKQHQKPFIPIHHMEAHALTVRMLEPVEFPFLVLLISGGHALLALARGIEDFLLLGQSTDEAPGDTLDKR</sequence>
<keyword evidence="7" id="KW-0496">Mitochondrion</keyword>
<dbReference type="GO" id="GO:0005739">
    <property type="term" value="C:mitochondrion"/>
    <property type="evidence" value="ECO:0007669"/>
    <property type="project" value="UniProtKB-SubCell"/>
</dbReference>
<comment type="caution">
    <text evidence="11">The sequence shown here is derived from an EMBL/GenBank/DDBJ whole genome shotgun (WGS) entry which is preliminary data.</text>
</comment>
<evidence type="ECO:0000256" key="8">
    <source>
        <dbReference type="ARBA" id="ARBA00023315"/>
    </source>
</evidence>
<evidence type="ECO:0000256" key="1">
    <source>
        <dbReference type="ARBA" id="ARBA00004173"/>
    </source>
</evidence>
<dbReference type="InterPro" id="IPR000905">
    <property type="entry name" value="Gcp-like_dom"/>
</dbReference>
<dbReference type="GO" id="GO:0046872">
    <property type="term" value="F:metal ion binding"/>
    <property type="evidence" value="ECO:0007669"/>
    <property type="project" value="UniProtKB-KW"/>
</dbReference>
<keyword evidence="3" id="KW-0808">Transferase</keyword>
<name>A0AAV6H6Y1_9TELE</name>
<evidence type="ECO:0000256" key="6">
    <source>
        <dbReference type="ARBA" id="ARBA00022946"/>
    </source>
</evidence>
<feature type="domain" description="Gcp-like" evidence="10">
    <location>
        <begin position="63"/>
        <end position="206"/>
    </location>
</feature>
<dbReference type="InterPro" id="IPR017861">
    <property type="entry name" value="KAE1/TsaD"/>
</dbReference>
<dbReference type="GO" id="GO:0061711">
    <property type="term" value="F:tRNA N(6)-L-threonylcarbamoyladenine synthase activity"/>
    <property type="evidence" value="ECO:0007669"/>
    <property type="project" value="UniProtKB-EC"/>
</dbReference>
<protein>
    <recommendedName>
        <fullName evidence="2">N(6)-L-threonylcarbamoyladenine synthase</fullName>
        <ecNumber evidence="2">2.3.1.234</ecNumber>
    </recommendedName>
</protein>
<gene>
    <name evidence="11" type="ORF">AALO_G00038660</name>
</gene>
<accession>A0AAV6H6Y1</accession>
<evidence type="ECO:0000259" key="10">
    <source>
        <dbReference type="Pfam" id="PF00814"/>
    </source>
</evidence>
<comment type="catalytic activity">
    <reaction evidence="9">
        <text>L-threonylcarbamoyladenylate + adenosine(37) in tRNA = N(6)-L-threonylcarbamoyladenosine(37) in tRNA + AMP + H(+)</text>
        <dbReference type="Rhea" id="RHEA:37059"/>
        <dbReference type="Rhea" id="RHEA-COMP:10162"/>
        <dbReference type="Rhea" id="RHEA-COMP:10163"/>
        <dbReference type="ChEBI" id="CHEBI:15378"/>
        <dbReference type="ChEBI" id="CHEBI:73682"/>
        <dbReference type="ChEBI" id="CHEBI:74411"/>
        <dbReference type="ChEBI" id="CHEBI:74418"/>
        <dbReference type="ChEBI" id="CHEBI:456215"/>
        <dbReference type="EC" id="2.3.1.234"/>
    </reaction>
</comment>
<dbReference type="EMBL" id="JADWDJ010000003">
    <property type="protein sequence ID" value="KAG5283129.1"/>
    <property type="molecule type" value="Genomic_DNA"/>
</dbReference>
<keyword evidence="4" id="KW-0819">tRNA processing</keyword>
<evidence type="ECO:0000256" key="5">
    <source>
        <dbReference type="ARBA" id="ARBA00022723"/>
    </source>
</evidence>
<dbReference type="InterPro" id="IPR043129">
    <property type="entry name" value="ATPase_NBD"/>
</dbReference>
<proteinExistence type="predicted"/>
<evidence type="ECO:0000256" key="4">
    <source>
        <dbReference type="ARBA" id="ARBA00022694"/>
    </source>
</evidence>
<dbReference type="PANTHER" id="PTHR11735:SF6">
    <property type="entry name" value="TRNA N6-ADENOSINE THREONYLCARBAMOYLTRANSFERASE, MITOCHONDRIAL"/>
    <property type="match status" value="1"/>
</dbReference>
<keyword evidence="6" id="KW-0809">Transit peptide</keyword>
<evidence type="ECO:0000256" key="2">
    <source>
        <dbReference type="ARBA" id="ARBA00012156"/>
    </source>
</evidence>
<evidence type="ECO:0000313" key="12">
    <source>
        <dbReference type="Proteomes" id="UP000823561"/>
    </source>
</evidence>
<organism evidence="11 12">
    <name type="scientific">Alosa alosa</name>
    <name type="common">allis shad</name>
    <dbReference type="NCBI Taxonomy" id="278164"/>
    <lineage>
        <taxon>Eukaryota</taxon>
        <taxon>Metazoa</taxon>
        <taxon>Chordata</taxon>
        <taxon>Craniata</taxon>
        <taxon>Vertebrata</taxon>
        <taxon>Euteleostomi</taxon>
        <taxon>Actinopterygii</taxon>
        <taxon>Neopterygii</taxon>
        <taxon>Teleostei</taxon>
        <taxon>Clupei</taxon>
        <taxon>Clupeiformes</taxon>
        <taxon>Clupeoidei</taxon>
        <taxon>Clupeidae</taxon>
        <taxon>Alosa</taxon>
    </lineage>
</organism>
<dbReference type="SUPFAM" id="SSF53067">
    <property type="entry name" value="Actin-like ATPase domain"/>
    <property type="match status" value="2"/>
</dbReference>
<dbReference type="EC" id="2.3.1.234" evidence="2"/>
<dbReference type="Gene3D" id="3.30.420.40">
    <property type="match status" value="2"/>
</dbReference>
<evidence type="ECO:0000256" key="7">
    <source>
        <dbReference type="ARBA" id="ARBA00023128"/>
    </source>
</evidence>
<keyword evidence="8" id="KW-0012">Acyltransferase</keyword>
<dbReference type="PANTHER" id="PTHR11735">
    <property type="entry name" value="TRNA N6-ADENOSINE THREONYLCARBAMOYLTRANSFERASE"/>
    <property type="match status" value="1"/>
</dbReference>
<dbReference type="GO" id="GO:0008033">
    <property type="term" value="P:tRNA processing"/>
    <property type="evidence" value="ECO:0007669"/>
    <property type="project" value="UniProtKB-KW"/>
</dbReference>
<dbReference type="Pfam" id="PF00814">
    <property type="entry name" value="TsaD"/>
    <property type="match status" value="1"/>
</dbReference>
<keyword evidence="12" id="KW-1185">Reference proteome</keyword>